<comment type="caution">
    <text evidence="3">The sequence shown here is derived from an EMBL/GenBank/DDBJ whole genome shotgun (WGS) entry which is preliminary data.</text>
</comment>
<dbReference type="PANTHER" id="PTHR44757:SF2">
    <property type="entry name" value="BIOFILM ARCHITECTURE MAINTENANCE PROTEIN MBAA"/>
    <property type="match status" value="1"/>
</dbReference>
<dbReference type="PROSITE" id="PS50883">
    <property type="entry name" value="EAL"/>
    <property type="match status" value="1"/>
</dbReference>
<dbReference type="Pfam" id="PF00990">
    <property type="entry name" value="GGDEF"/>
    <property type="match status" value="1"/>
</dbReference>
<dbReference type="InterPro" id="IPR000160">
    <property type="entry name" value="GGDEF_dom"/>
</dbReference>
<dbReference type="SUPFAM" id="SSF55073">
    <property type="entry name" value="Nucleotide cyclase"/>
    <property type="match status" value="1"/>
</dbReference>
<dbReference type="CDD" id="cd01949">
    <property type="entry name" value="GGDEF"/>
    <property type="match status" value="1"/>
</dbReference>
<gene>
    <name evidence="3" type="ORF">B0H41_003390</name>
</gene>
<dbReference type="InterPro" id="IPR043128">
    <property type="entry name" value="Rev_trsase/Diguanyl_cyclase"/>
</dbReference>
<evidence type="ECO:0000313" key="4">
    <source>
        <dbReference type="Proteomes" id="UP001193748"/>
    </source>
</evidence>
<organism evidence="3 4">
    <name type="scientific">Clostridium beijerinckii</name>
    <name type="common">Clostridium MP</name>
    <dbReference type="NCBI Taxonomy" id="1520"/>
    <lineage>
        <taxon>Bacteria</taxon>
        <taxon>Bacillati</taxon>
        <taxon>Bacillota</taxon>
        <taxon>Clostridia</taxon>
        <taxon>Eubacteriales</taxon>
        <taxon>Clostridiaceae</taxon>
        <taxon>Clostridium</taxon>
    </lineage>
</organism>
<dbReference type="SMART" id="SM00267">
    <property type="entry name" value="GGDEF"/>
    <property type="match status" value="1"/>
</dbReference>
<evidence type="ECO:0000259" key="1">
    <source>
        <dbReference type="PROSITE" id="PS50883"/>
    </source>
</evidence>
<dbReference type="NCBIfam" id="TIGR00254">
    <property type="entry name" value="GGDEF"/>
    <property type="match status" value="1"/>
</dbReference>
<dbReference type="InterPro" id="IPR001633">
    <property type="entry name" value="EAL_dom"/>
</dbReference>
<dbReference type="Gene3D" id="3.30.70.270">
    <property type="match status" value="1"/>
</dbReference>
<proteinExistence type="predicted"/>
<dbReference type="Pfam" id="PF00563">
    <property type="entry name" value="EAL"/>
    <property type="match status" value="1"/>
</dbReference>
<protein>
    <submittedName>
        <fullName evidence="3">Diguanylate cyclase (GGDEF)-like protein</fullName>
    </submittedName>
</protein>
<feature type="domain" description="EAL" evidence="1">
    <location>
        <begin position="332"/>
        <end position="586"/>
    </location>
</feature>
<reference evidence="3" key="2">
    <citation type="journal article" date="2022" name="Nat. Biotechnol.">
        <title>Carbon-negative production of acetone and isopropanol by gas fermentation at industrial pilot scale.</title>
        <authorList>
            <person name="Liew F.E."/>
            <person name="Nogle R."/>
            <person name="Abdalla T."/>
            <person name="Rasor B.J."/>
            <person name="Canter C."/>
            <person name="Jensen R.O."/>
            <person name="Wang L."/>
            <person name="Strutz J."/>
            <person name="Chirania P."/>
            <person name="De Tissera S."/>
            <person name="Mueller A.P."/>
            <person name="Ruan Z."/>
            <person name="Gao A."/>
            <person name="Tran L."/>
            <person name="Engle N.L."/>
            <person name="Bromley J.C."/>
            <person name="Daniell J."/>
            <person name="Conrado R."/>
            <person name="Tschaplinski T.J."/>
            <person name="Giannone R.J."/>
            <person name="Hettich R.L."/>
            <person name="Karim A.S."/>
            <person name="Simpson S.D."/>
            <person name="Brown S.D."/>
            <person name="Leang C."/>
            <person name="Jewett M.C."/>
            <person name="Kopke M."/>
        </authorList>
    </citation>
    <scope>NUCLEOTIDE SEQUENCE</scope>
    <source>
        <strain evidence="3">DJ080</strain>
    </source>
</reference>
<feature type="domain" description="GGDEF" evidence="2">
    <location>
        <begin position="190"/>
        <end position="323"/>
    </location>
</feature>
<dbReference type="SMART" id="SM00052">
    <property type="entry name" value="EAL"/>
    <property type="match status" value="1"/>
</dbReference>
<dbReference type="InterPro" id="IPR052155">
    <property type="entry name" value="Biofilm_reg_signaling"/>
</dbReference>
<dbReference type="InterPro" id="IPR029787">
    <property type="entry name" value="Nucleotide_cyclase"/>
</dbReference>
<dbReference type="EMBL" id="JABSWW010000001">
    <property type="protein sequence ID" value="NRT89711.1"/>
    <property type="molecule type" value="Genomic_DNA"/>
</dbReference>
<dbReference type="InterPro" id="IPR035919">
    <property type="entry name" value="EAL_sf"/>
</dbReference>
<dbReference type="CDD" id="cd01948">
    <property type="entry name" value="EAL"/>
    <property type="match status" value="1"/>
</dbReference>
<sequence>MKDCIYMIREELQLNHEEIFDSIAILGVNIIWNQSELKLIIDDTMKSFFEEYDTKNETLDQFINFVGEEDKQNVLSFFSQDLKRHYINREQMQLQYKMESPRGNIVEFILVGKSIKSNEQYYFTGTSYCFKDLENEYGDIDSLTKNWKESMVNKTIDSIIHSDRITGLPNKYFFKNTVAKMLKNVVNNNTRAAMLIIDLDNFKYVNDSYGHDFGDLVLKEVGYNIVESVTEDILVSRYSGNTFLLFKPNIIDIQEIMTLGNAIAKSFEKPNIVNGRKIYLTASIGVSLSPDHGIDYNTLLKNADAAMYEAKKNGKNECDFFDDSLSDELNRVYSLQKGLRTALHNNELYVMFQPKVSLDDSLVNGFEALARWESREFGMVSPAEFIPIAESSKMIIPIGSFVLEEVFKKTKCLLNEGNDNFKIAVNLSEMQLREDVVLSDFKKLIKKYKIHPKYIEVEITESMLMKSFDRNVKILQEIKKLGVSIALDDFGTGYSSLNYLTKLPIDVLKIDRSFVIDLMNNPKSKCIVENIINLSHQLGIEVVAEGVEEKSQVEYLRTILCDVVQGYYFSKPRMFDAIKNIIGKEIL</sequence>
<accession>A0AAX0B3K2</accession>
<evidence type="ECO:0000313" key="3">
    <source>
        <dbReference type="EMBL" id="NRT89711.1"/>
    </source>
</evidence>
<dbReference type="SUPFAM" id="SSF141868">
    <property type="entry name" value="EAL domain-like"/>
    <property type="match status" value="1"/>
</dbReference>
<dbReference type="PROSITE" id="PS50887">
    <property type="entry name" value="GGDEF"/>
    <property type="match status" value="1"/>
</dbReference>
<evidence type="ECO:0000259" key="2">
    <source>
        <dbReference type="PROSITE" id="PS50887"/>
    </source>
</evidence>
<reference evidence="3" key="1">
    <citation type="submission" date="2020-05" db="EMBL/GenBank/DDBJ databases">
        <authorList>
            <person name="Brown S."/>
            <person name="Huntemann M."/>
            <person name="Clum A."/>
            <person name="Spunde A."/>
            <person name="Palaniappan K."/>
            <person name="Ritter S."/>
            <person name="Mikhailova N."/>
            <person name="Chen I.-M."/>
            <person name="Stamatis D."/>
            <person name="Reddy T."/>
            <person name="O'Malley R."/>
            <person name="Daum C."/>
            <person name="Shapiro N."/>
            <person name="Ivanova N."/>
            <person name="Kyrpides N."/>
            <person name="Woyke T."/>
        </authorList>
    </citation>
    <scope>NUCLEOTIDE SEQUENCE</scope>
    <source>
        <strain evidence="3">DJ080</strain>
    </source>
</reference>
<dbReference type="AlphaFoldDB" id="A0AAX0B3K2"/>
<dbReference type="Proteomes" id="UP001193748">
    <property type="component" value="Unassembled WGS sequence"/>
</dbReference>
<dbReference type="Gene3D" id="3.20.20.450">
    <property type="entry name" value="EAL domain"/>
    <property type="match status" value="1"/>
</dbReference>
<dbReference type="PANTHER" id="PTHR44757">
    <property type="entry name" value="DIGUANYLATE CYCLASE DGCP"/>
    <property type="match status" value="1"/>
</dbReference>
<name>A0AAX0B3K2_CLOBE</name>